<evidence type="ECO:0000313" key="2">
    <source>
        <dbReference type="Proteomes" id="UP001607303"/>
    </source>
</evidence>
<protein>
    <submittedName>
        <fullName evidence="1">Uncharacterized protein</fullName>
    </submittedName>
</protein>
<evidence type="ECO:0000313" key="1">
    <source>
        <dbReference type="EMBL" id="KAL2746502.1"/>
    </source>
</evidence>
<comment type="caution">
    <text evidence="1">The sequence shown here is derived from an EMBL/GenBank/DDBJ whole genome shotgun (WGS) entry which is preliminary data.</text>
</comment>
<proteinExistence type="predicted"/>
<dbReference type="Proteomes" id="UP001607303">
    <property type="component" value="Unassembled WGS sequence"/>
</dbReference>
<organism evidence="1 2">
    <name type="scientific">Vespula maculifrons</name>
    <name type="common">Eastern yellow jacket</name>
    <name type="synonym">Wasp</name>
    <dbReference type="NCBI Taxonomy" id="7453"/>
    <lineage>
        <taxon>Eukaryota</taxon>
        <taxon>Metazoa</taxon>
        <taxon>Ecdysozoa</taxon>
        <taxon>Arthropoda</taxon>
        <taxon>Hexapoda</taxon>
        <taxon>Insecta</taxon>
        <taxon>Pterygota</taxon>
        <taxon>Neoptera</taxon>
        <taxon>Endopterygota</taxon>
        <taxon>Hymenoptera</taxon>
        <taxon>Apocrita</taxon>
        <taxon>Aculeata</taxon>
        <taxon>Vespoidea</taxon>
        <taxon>Vespidae</taxon>
        <taxon>Vespinae</taxon>
        <taxon>Vespula</taxon>
    </lineage>
</organism>
<dbReference type="AlphaFoldDB" id="A0ABD2CN12"/>
<gene>
    <name evidence="1" type="ORF">V1477_004872</name>
</gene>
<keyword evidence="2" id="KW-1185">Reference proteome</keyword>
<reference evidence="1 2" key="1">
    <citation type="journal article" date="2024" name="Ann. Entomol. Soc. Am.">
        <title>Genomic analyses of the southern and eastern yellowjacket wasps (Hymenoptera: Vespidae) reveal evolutionary signatures of social life.</title>
        <authorList>
            <person name="Catto M.A."/>
            <person name="Caine P.B."/>
            <person name="Orr S.E."/>
            <person name="Hunt B.G."/>
            <person name="Goodisman M.A.D."/>
        </authorList>
    </citation>
    <scope>NUCLEOTIDE SEQUENCE [LARGE SCALE GENOMIC DNA]</scope>
    <source>
        <strain evidence="1">232</strain>
        <tissue evidence="1">Head and thorax</tissue>
    </source>
</reference>
<feature type="non-terminal residue" evidence="1">
    <location>
        <position position="1"/>
    </location>
</feature>
<dbReference type="EMBL" id="JAYRBN010000037">
    <property type="protein sequence ID" value="KAL2746502.1"/>
    <property type="molecule type" value="Genomic_DNA"/>
</dbReference>
<sequence>THLTTRQFTDLCRHEIMKVRMKSVDRTIDTNGLIELSSIERSNSVIIKSRAPRSPKAPHSVLISICSFSLE</sequence>
<name>A0ABD2CN12_VESMC</name>
<accession>A0ABD2CN12</accession>